<evidence type="ECO:0000256" key="1">
    <source>
        <dbReference type="SAM" id="SignalP"/>
    </source>
</evidence>
<dbReference type="OrthoDB" id="10009996at2"/>
<keyword evidence="1" id="KW-0732">Signal</keyword>
<reference evidence="2 3" key="1">
    <citation type="submission" date="2014-12" db="EMBL/GenBank/DDBJ databases">
        <title>Comparative genomics of the lactic acid bacteria isolated from the honey bee gut.</title>
        <authorList>
            <person name="Ellegaard K.M."/>
            <person name="Tamarit D."/>
            <person name="Javelind E."/>
            <person name="Olofsson T."/>
            <person name="Andersson S.G."/>
            <person name="Vasquez A."/>
        </authorList>
    </citation>
    <scope>NUCLEOTIDE SEQUENCE [LARGE SCALE GENOMIC DNA]</scope>
    <source>
        <strain evidence="2 3">Hon2</strain>
    </source>
</reference>
<protein>
    <recommendedName>
        <fullName evidence="4">WxL domain-containing protein</fullName>
    </recommendedName>
</protein>
<dbReference type="Proteomes" id="UP000033695">
    <property type="component" value="Unassembled WGS sequence"/>
</dbReference>
<organism evidence="2 3">
    <name type="scientific">Bombilactobacillus mellis</name>
    <dbReference type="NCBI Taxonomy" id="1218508"/>
    <lineage>
        <taxon>Bacteria</taxon>
        <taxon>Bacillati</taxon>
        <taxon>Bacillota</taxon>
        <taxon>Bacilli</taxon>
        <taxon>Lactobacillales</taxon>
        <taxon>Lactobacillaceae</taxon>
        <taxon>Bombilactobacillus</taxon>
    </lineage>
</organism>
<dbReference type="PATRIC" id="fig|1218508.4.peg.1283"/>
<keyword evidence="3" id="KW-1185">Reference proteome</keyword>
<gene>
    <name evidence="2" type="ORF">JG29_12940</name>
</gene>
<feature type="signal peptide" evidence="1">
    <location>
        <begin position="1"/>
        <end position="28"/>
    </location>
</feature>
<dbReference type="AlphaFoldDB" id="A0A0F4KQG0"/>
<comment type="caution">
    <text evidence="2">The sequence shown here is derived from an EMBL/GenBank/DDBJ whole genome shotgun (WGS) entry which is preliminary data.</text>
</comment>
<dbReference type="STRING" id="1218508.JG29_12940"/>
<feature type="chain" id="PRO_5002472057" description="WxL domain-containing protein" evidence="1">
    <location>
        <begin position="29"/>
        <end position="250"/>
    </location>
</feature>
<dbReference type="HOGENOM" id="CLU_1110322_0_0_9"/>
<name>A0A0F4KQG0_9LACO</name>
<dbReference type="EMBL" id="JXBZ01000009">
    <property type="protein sequence ID" value="KJY48244.1"/>
    <property type="molecule type" value="Genomic_DNA"/>
</dbReference>
<evidence type="ECO:0000313" key="2">
    <source>
        <dbReference type="EMBL" id="KJY48244.1"/>
    </source>
</evidence>
<sequence>MRLRNKLSLLAGSSILIIAPCFAKPAVAADDDHALTNVSGVTAGMEDGYQSAGSSSSAGTSYAGIGYGDQLLTNPITLYKVPNFDFGYHKRNEGKSKFQLIDSTADKRVLIIKDENGHLNWTVTASLGENNVNNSQINSDDVSISFNNELNGGAFLKTATLEESSNYDPAASSAIDGLQMFDQGANISTGTSKVILQRNLNNSNNKKDSLGVMVTFVRPNSANLNLDLDNQPYTADKYVAPITWTLNVTN</sequence>
<evidence type="ECO:0000313" key="3">
    <source>
        <dbReference type="Proteomes" id="UP000033695"/>
    </source>
</evidence>
<evidence type="ECO:0008006" key="4">
    <source>
        <dbReference type="Google" id="ProtNLM"/>
    </source>
</evidence>
<dbReference type="RefSeq" id="WP_045923131.1">
    <property type="nucleotide sequence ID" value="NZ_JBHTHW010000005.1"/>
</dbReference>
<proteinExistence type="predicted"/>
<accession>A0A0F4KQG0</accession>